<dbReference type="Pfam" id="PF20500">
    <property type="entry name" value="DNA-PKcs_N"/>
    <property type="match status" value="1"/>
</dbReference>
<organism evidence="2">
    <name type="scientific">Timema monikensis</name>
    <dbReference type="NCBI Taxonomy" id="170555"/>
    <lineage>
        <taxon>Eukaryota</taxon>
        <taxon>Metazoa</taxon>
        <taxon>Ecdysozoa</taxon>
        <taxon>Arthropoda</taxon>
        <taxon>Hexapoda</taxon>
        <taxon>Insecta</taxon>
        <taxon>Pterygota</taxon>
        <taxon>Neoptera</taxon>
        <taxon>Polyneoptera</taxon>
        <taxon>Phasmatodea</taxon>
        <taxon>Timematodea</taxon>
        <taxon>Timematoidea</taxon>
        <taxon>Timematidae</taxon>
        <taxon>Timema</taxon>
    </lineage>
</organism>
<dbReference type="Pfam" id="PF20502">
    <property type="entry name" value="DNAPKcs_CC1-2"/>
    <property type="match status" value="1"/>
</dbReference>
<dbReference type="InterPro" id="IPR046804">
    <property type="entry name" value="DNA-PKcs_N"/>
</dbReference>
<protein>
    <recommendedName>
        <fullName evidence="1">DNA-dependent protein kinase catalytic subunit CC3 domain-containing protein</fullName>
    </recommendedName>
</protein>
<evidence type="ECO:0000259" key="1">
    <source>
        <dbReference type="SMART" id="SM01344"/>
    </source>
</evidence>
<feature type="domain" description="DNA-dependent protein kinase catalytic subunit CC3" evidence="1">
    <location>
        <begin position="1095"/>
        <end position="1425"/>
    </location>
</feature>
<dbReference type="EMBL" id="OB795619">
    <property type="protein sequence ID" value="CAD7432490.1"/>
    <property type="molecule type" value="Genomic_DNA"/>
</dbReference>
<dbReference type="InterPro" id="IPR016024">
    <property type="entry name" value="ARM-type_fold"/>
</dbReference>
<evidence type="ECO:0000313" key="2">
    <source>
        <dbReference type="EMBL" id="CAD7432490.1"/>
    </source>
</evidence>
<name>A0A7R9EEF5_9NEOP</name>
<dbReference type="InterPro" id="IPR012582">
    <property type="entry name" value="DNAPKcs_CC3"/>
</dbReference>
<gene>
    <name evidence="2" type="ORF">TMSB3V08_LOCUS9197</name>
</gene>
<dbReference type="GO" id="GO:0006303">
    <property type="term" value="P:double-strand break repair via nonhomologous end joining"/>
    <property type="evidence" value="ECO:0007669"/>
    <property type="project" value="InterPro"/>
</dbReference>
<proteinExistence type="predicted"/>
<dbReference type="SUPFAM" id="SSF48371">
    <property type="entry name" value="ARM repeat"/>
    <property type="match status" value="1"/>
</dbReference>
<dbReference type="InterPro" id="IPR045581">
    <property type="entry name" value="DNAPKcs_CC5"/>
</dbReference>
<dbReference type="Pfam" id="PF08163">
    <property type="entry name" value="DNAPKcs_CC3"/>
    <property type="match status" value="1"/>
</dbReference>
<accession>A0A7R9EEF5</accession>
<dbReference type="Pfam" id="PF19704">
    <property type="entry name" value="DNAPKcs_CC5"/>
    <property type="match status" value="2"/>
</dbReference>
<dbReference type="InterPro" id="IPR046803">
    <property type="entry name" value="DNAPKcs_CC1-2"/>
</dbReference>
<sequence>MHLCVKLQYFKNYCGDLSDHRRPCYLLLSKFLLGLLAHCKQYKGDLQVSCLQAILETPAELVQPLIPQAISAFQVMFRLGHSMLSLAQQALTTLEQWCQLLPAEDMKPLLTAVLPELDPYLQSSGFEGDIEEAIDWELIKPSKNLSKNRTTKLIRKTLIERPETELSKLQRRIVIFLGCLETNTCLSLIEGGKKVQCDVWDSSQHLAYAIPFIDMKPSINIDNILPRVIELCLGCSDRQTRIVACEFLHAVIMYMLGTNLKMEVSKPGYLSKMFSHMVMPLLQLGCDSDQIVHQLYHPLMLQLAHWYSSAVQLGSVHTQILIETLMDGITHPTDTALRDYSAKCLREFVIWSIKQSRAKDLEKSQTNIKAVLKKMFSLCVHPSPTKRLGGALVFNSIYSVLREEKSILEIFWLEILYYLVSNLAMTDGPDSNSVNVNSQVVLALDHVERVFLEKSALFTQVNSKRRTPPGFLGSCLVDVVMWLLHQCSSSAPDCRHKCMHMVCRICLKLPGISSVAAYMNMYNQLQLLDICEKKTMVSTSPSSDAAGGSLCDQIVHWLNRLLTSLDCYVWLLGEDFVPLHKLFQVPENAQPTIKIFQALAHFIEHICSVPLSELLGWDSIYLLPRDEERYNRIKCFVTVRLCDFTRAILQHPDGSIYIPSTFPITKLWSLVATCIFHPSKVGFDMRSIEVLEKLPGNLQDLLQVIKNTDCLEELVKIIDEIMGDGYEQLLNELQYNLKNDLIPEWQTLYIQGMCTVQISGLIEYLKIDISAEKVVTTIFSALVETDGSSKMLIPLQPTAQAYAESLLKFAFLLHNQVDILVELVMNDSKLLIHHSQTSLSHGEHFLLTFKTTILSHWLMYPDHCIGLLLDRVDSQCGRMVLGVLTEFLQFAAHNKRHKHRVSMAAEKVVTNRWDTLQEWGNANPDNAYRLLGVLCDMAATQQNAIGCLMKHKSVCDWVMIQISSQNLTMNHKNHALDLLPCLTSPVEDINHELTTSLKALKHQHFPHRSSELVKDSLEYIGFMLAFHKLLTGLEVTGSRVLLHAVVASSASDPHHICEDSIQRTLKSFICRLQKEDQLKAVEVPYQVFLSTDYDPVIRLGAVERFCRSMLLCCSEPVVRQFLCSHVQALRELLDEKLSGASGVKNEHQLVGKIGAWMLMGVMFSQLDPQELESVDCPITRAAMTGPVITGKELIVHLTKGAFNARCENTPPAPSIDSRVPDLFRQYQCTAYNTLVTIVSNTKRSAAELKFYQGFLFTENRDKNQLLWEKLVDCSRTYTFPMDWEEIPKRRKKMVGIRRMACQSGSTEVNYLPTHSQYLFDSTLREDVTQFDFTTSLVLSDSVTLPHSDVPDSLEVTLESDSLNEHECMSTLCGLIQHMVQCGISPLPQALLDRCAGTDMNYFLIDIIAMLLSWYDVAIPQSSDVFASEILHFLIANIHHNRRDIFKHNLEVIKTLVEVWKPCLSIPKQQLLDGIVPKGGPDSRDTEAGIQLVGVMLANDIHPWSETGKKLFLDKLLSNMDSNQREKLAGMFRVLCLEMIHSRLVTIQQSLYLTLVDVGLMEYLRNRESDVQELALKIVYQAAPRIEPTQLALIFPEVCRFGSHGVLACRRVMYEIAMWVYTKFRQRIDESDVEMSLFEESKVILLRGLVDSDSALQETVFKFWNTDAHFPAGTAHRLITLLTELYSPRTEPNFLAYSTQLLLEATALGPDFNRKIFDHPLSACKFEDLKVLVSWRAQHTSIAPMFAETFVSQPNTQAPGSLDMVVRATQTSLEFQPTLDQGEDVVDASNTSFSSFANSSLLFSVGSLGDKSRRARARRGDQQLDNSAEVVNSNPSSSYLRRRFLKDKEKIRIGFASREVLRKHRREEHLKERVKKREATVNMYRSYRIGDLPDIEILHSALIQPLRVLAKRDSSIGRQLLVSLFSGILVEMGDGADWFTARSAEALGDILSSSTLSCPPVIGTVLEIALANSQHINLDIESITTASQSSGLLALGSLLLEQMLMKGADEGQRPPKRARVRTDTGQQLWLKLAEYLPPVWPSGQRSCVRSSVLPKYILEAVGLEQSQTRYHEDK</sequence>
<dbReference type="GO" id="GO:0005634">
    <property type="term" value="C:nucleus"/>
    <property type="evidence" value="ECO:0007669"/>
    <property type="project" value="InterPro"/>
</dbReference>
<reference evidence="2" key="1">
    <citation type="submission" date="2020-11" db="EMBL/GenBank/DDBJ databases">
        <authorList>
            <person name="Tran Van P."/>
        </authorList>
    </citation>
    <scope>NUCLEOTIDE SEQUENCE</scope>
</reference>
<dbReference type="SMART" id="SM01344">
    <property type="entry name" value="NUC194"/>
    <property type="match status" value="1"/>
</dbReference>